<dbReference type="PANTHER" id="PTHR17408:SF0">
    <property type="entry name" value="HISTONE RNA HAIRPIN-BINDING PROTEIN"/>
    <property type="match status" value="1"/>
</dbReference>
<evidence type="ECO:0000256" key="2">
    <source>
        <dbReference type="ARBA" id="ARBA00022884"/>
    </source>
</evidence>
<dbReference type="PANTHER" id="PTHR17408">
    <property type="entry name" value="HISTONE RNA HAIRPIN-BINDING PROTEIN"/>
    <property type="match status" value="1"/>
</dbReference>
<name>A0AAF3J2C3_9BILA</name>
<reference evidence="5" key="1">
    <citation type="submission" date="2024-02" db="UniProtKB">
        <authorList>
            <consortium name="WormBaseParasite"/>
        </authorList>
    </citation>
    <scope>IDENTIFICATION</scope>
</reference>
<evidence type="ECO:0000313" key="5">
    <source>
        <dbReference type="WBParaSite" id="MBELARI_LOCUS11870"/>
    </source>
</evidence>
<protein>
    <recommendedName>
        <fullName evidence="3">Histone RNA hairpin-binding protein RNA-binding domain-containing protein</fullName>
    </recommendedName>
</protein>
<evidence type="ECO:0000259" key="3">
    <source>
        <dbReference type="Pfam" id="PF15247"/>
    </source>
</evidence>
<dbReference type="Gene3D" id="1.10.8.1120">
    <property type="entry name" value="Histone RNA hairpin-binding protein RNA-binding domain"/>
    <property type="match status" value="1"/>
</dbReference>
<sequence>MTGLDNLTAYEHEPKLGWLTDQRVLAKRTKDIQRAKEKTIYQRYREEVSKENRVKGIHPITPNKHINFSRRSWDQQVRLWKRALHVLSGEERSESRCSDVGDSDGDVGTVLFAENAGKKKKECTLADLSLAKNDVHPDADVMSKLLNHFDINSSAEPTDGANDSPVDYQSIPTTSYQCPEILYRLALVPVGDFISYQRLKPSEKQSEKDLTIVSWGTQVPVFLETAQLAQEKLGVLAEVRKLLCNG</sequence>
<accession>A0AAF3J2C3</accession>
<dbReference type="InterPro" id="IPR038294">
    <property type="entry name" value="SLBP_RNA_bind_sf"/>
</dbReference>
<organism evidence="4 5">
    <name type="scientific">Mesorhabditis belari</name>
    <dbReference type="NCBI Taxonomy" id="2138241"/>
    <lineage>
        <taxon>Eukaryota</taxon>
        <taxon>Metazoa</taxon>
        <taxon>Ecdysozoa</taxon>
        <taxon>Nematoda</taxon>
        <taxon>Chromadorea</taxon>
        <taxon>Rhabditida</taxon>
        <taxon>Rhabditina</taxon>
        <taxon>Rhabditomorpha</taxon>
        <taxon>Rhabditoidea</taxon>
        <taxon>Rhabditidae</taxon>
        <taxon>Mesorhabditinae</taxon>
        <taxon>Mesorhabditis</taxon>
    </lineage>
</organism>
<dbReference type="GO" id="GO:0005737">
    <property type="term" value="C:cytoplasm"/>
    <property type="evidence" value="ECO:0007669"/>
    <property type="project" value="TreeGrafter"/>
</dbReference>
<dbReference type="InterPro" id="IPR029344">
    <property type="entry name" value="SLBP_RNA_bind"/>
</dbReference>
<dbReference type="Proteomes" id="UP000887575">
    <property type="component" value="Unassembled WGS sequence"/>
</dbReference>
<dbReference type="InterPro" id="IPR026502">
    <property type="entry name" value="SLBP1/SLBP2"/>
</dbReference>
<dbReference type="GO" id="GO:0071207">
    <property type="term" value="F:histone pre-mRNA stem-loop binding"/>
    <property type="evidence" value="ECO:0007669"/>
    <property type="project" value="TreeGrafter"/>
</dbReference>
<dbReference type="WBParaSite" id="MBELARI_LOCUS11870">
    <property type="protein sequence ID" value="MBELARI_LOCUS11870"/>
    <property type="gene ID" value="MBELARI_LOCUS11870"/>
</dbReference>
<evidence type="ECO:0000313" key="4">
    <source>
        <dbReference type="Proteomes" id="UP000887575"/>
    </source>
</evidence>
<comment type="similarity">
    <text evidence="1">Belongs to the SLBP family.</text>
</comment>
<proteinExistence type="inferred from homology"/>
<evidence type="ECO:0000256" key="1">
    <source>
        <dbReference type="ARBA" id="ARBA00006151"/>
    </source>
</evidence>
<keyword evidence="2" id="KW-0694">RNA-binding</keyword>
<feature type="domain" description="Histone RNA hairpin-binding protein RNA-binding" evidence="3">
    <location>
        <begin position="20"/>
        <end position="85"/>
    </location>
</feature>
<dbReference type="GO" id="GO:0051028">
    <property type="term" value="P:mRNA transport"/>
    <property type="evidence" value="ECO:0007669"/>
    <property type="project" value="TreeGrafter"/>
</dbReference>
<keyword evidence="4" id="KW-1185">Reference proteome</keyword>
<dbReference type="Pfam" id="PF15247">
    <property type="entry name" value="SLBP_RNA_bind"/>
    <property type="match status" value="1"/>
</dbReference>
<dbReference type="GO" id="GO:0003729">
    <property type="term" value="F:mRNA binding"/>
    <property type="evidence" value="ECO:0007669"/>
    <property type="project" value="InterPro"/>
</dbReference>
<dbReference type="AlphaFoldDB" id="A0AAF3J2C3"/>
<dbReference type="GO" id="GO:0006398">
    <property type="term" value="P:mRNA 3'-end processing by stem-loop binding and cleavage"/>
    <property type="evidence" value="ECO:0007669"/>
    <property type="project" value="TreeGrafter"/>
</dbReference>
<dbReference type="GO" id="GO:0071204">
    <property type="term" value="C:histone pre-mRNA 3'end processing complex"/>
    <property type="evidence" value="ECO:0007669"/>
    <property type="project" value="TreeGrafter"/>
</dbReference>